<dbReference type="Proteomes" id="UP001151760">
    <property type="component" value="Unassembled WGS sequence"/>
</dbReference>
<evidence type="ECO:0000313" key="4">
    <source>
        <dbReference type="EMBL" id="GJU06371.1"/>
    </source>
</evidence>
<protein>
    <submittedName>
        <fullName evidence="3">Uncharacterized protein</fullName>
    </submittedName>
</protein>
<dbReference type="EMBL" id="BQNB010010982">
    <property type="protein sequence ID" value="GJS84542.1"/>
    <property type="molecule type" value="Genomic_DNA"/>
</dbReference>
<sequence>MVLPWQCKIYARTVEFWCSCLYGALLHSAERSEHSDVVVSPEFVGQRLLKRSPLKIHSSRFMLFSGLFACFRMQLCMGDMCDGDCQLTFCAERVFCVLGYESNHTANIHLVDGDELRRVYTRCVMYNR</sequence>
<dbReference type="EMBL" id="BQNB010012969">
    <property type="protein sequence ID" value="GJT10200.1"/>
    <property type="molecule type" value="Genomic_DNA"/>
</dbReference>
<name>A0ABQ5B5N4_9ASTR</name>
<gene>
    <name evidence="1" type="ORF">Tco_0751083</name>
    <name evidence="2" type="ORF">Tco_0822200</name>
    <name evidence="3" type="ORF">Tco_0857242</name>
    <name evidence="4" type="ORF">Tco_1122801</name>
</gene>
<proteinExistence type="predicted"/>
<reference evidence="3" key="1">
    <citation type="journal article" date="2022" name="Int. J. Mol. Sci.">
        <title>Draft Genome of Tanacetum Coccineum: Genomic Comparison of Closely Related Tanacetum-Family Plants.</title>
        <authorList>
            <person name="Yamashiro T."/>
            <person name="Shiraishi A."/>
            <person name="Nakayama K."/>
            <person name="Satake H."/>
        </authorList>
    </citation>
    <scope>NUCLEOTIDE SEQUENCE</scope>
</reference>
<reference evidence="3" key="2">
    <citation type="submission" date="2022-01" db="EMBL/GenBank/DDBJ databases">
        <authorList>
            <person name="Yamashiro T."/>
            <person name="Shiraishi A."/>
            <person name="Satake H."/>
            <person name="Nakayama K."/>
        </authorList>
    </citation>
    <scope>NUCLEOTIDE SEQUENCE</scope>
</reference>
<accession>A0ABQ5B5N4</accession>
<evidence type="ECO:0000313" key="3">
    <source>
        <dbReference type="EMBL" id="GJT10200.1"/>
    </source>
</evidence>
<dbReference type="EMBL" id="BQNB010021435">
    <property type="protein sequence ID" value="GJU06371.1"/>
    <property type="molecule type" value="Genomic_DNA"/>
</dbReference>
<keyword evidence="5" id="KW-1185">Reference proteome</keyword>
<organism evidence="3 5">
    <name type="scientific">Tanacetum coccineum</name>
    <dbReference type="NCBI Taxonomy" id="301880"/>
    <lineage>
        <taxon>Eukaryota</taxon>
        <taxon>Viridiplantae</taxon>
        <taxon>Streptophyta</taxon>
        <taxon>Embryophyta</taxon>
        <taxon>Tracheophyta</taxon>
        <taxon>Spermatophyta</taxon>
        <taxon>Magnoliopsida</taxon>
        <taxon>eudicotyledons</taxon>
        <taxon>Gunneridae</taxon>
        <taxon>Pentapetalae</taxon>
        <taxon>asterids</taxon>
        <taxon>campanulids</taxon>
        <taxon>Asterales</taxon>
        <taxon>Asteraceae</taxon>
        <taxon>Asteroideae</taxon>
        <taxon>Anthemideae</taxon>
        <taxon>Anthemidinae</taxon>
        <taxon>Tanacetum</taxon>
    </lineage>
</organism>
<evidence type="ECO:0000313" key="5">
    <source>
        <dbReference type="Proteomes" id="UP001151760"/>
    </source>
</evidence>
<evidence type="ECO:0000313" key="2">
    <source>
        <dbReference type="EMBL" id="GJT01031.1"/>
    </source>
</evidence>
<comment type="caution">
    <text evidence="3">The sequence shown here is derived from an EMBL/GenBank/DDBJ whole genome shotgun (WGS) entry which is preliminary data.</text>
</comment>
<dbReference type="EMBL" id="BQNB010012240">
    <property type="protein sequence ID" value="GJT01031.1"/>
    <property type="molecule type" value="Genomic_DNA"/>
</dbReference>
<evidence type="ECO:0000313" key="1">
    <source>
        <dbReference type="EMBL" id="GJS84542.1"/>
    </source>
</evidence>